<dbReference type="PANTHER" id="PTHR30007">
    <property type="entry name" value="PHP DOMAIN PROTEIN"/>
    <property type="match status" value="1"/>
</dbReference>
<organism evidence="2 3">
    <name type="scientific">Candidatus Lambdaproteobacteria bacterium RIFOXYD2_FULL_56_26</name>
    <dbReference type="NCBI Taxonomy" id="1817773"/>
    <lineage>
        <taxon>Bacteria</taxon>
        <taxon>Pseudomonadati</taxon>
        <taxon>Pseudomonadota</taxon>
        <taxon>Candidatus Lambdaproteobacteria</taxon>
    </lineage>
</organism>
<evidence type="ECO:0000259" key="1">
    <source>
        <dbReference type="Pfam" id="PF01609"/>
    </source>
</evidence>
<name>A0A1F6H296_9PROT</name>
<feature type="non-terminal residue" evidence="2">
    <location>
        <position position="115"/>
    </location>
</feature>
<dbReference type="GO" id="GO:0006313">
    <property type="term" value="P:DNA transposition"/>
    <property type="evidence" value="ECO:0007669"/>
    <property type="project" value="InterPro"/>
</dbReference>
<accession>A0A1F6H296</accession>
<dbReference type="Pfam" id="PF01609">
    <property type="entry name" value="DDE_Tnp_1"/>
    <property type="match status" value="1"/>
</dbReference>
<sequence>MLVDGRGVPLSIVVTGANTHDVTQLEAVLASVVIKRPKCIQRLCADKGYFGKLANWIIRYWGYQPKVVPRGEEAKQKRRGEKKKARRWVVEVVHAWLNRFRKLLVRYEKKACNYL</sequence>
<dbReference type="GO" id="GO:0004803">
    <property type="term" value="F:transposase activity"/>
    <property type="evidence" value="ECO:0007669"/>
    <property type="project" value="InterPro"/>
</dbReference>
<dbReference type="InterPro" id="IPR002559">
    <property type="entry name" value="Transposase_11"/>
</dbReference>
<dbReference type="AlphaFoldDB" id="A0A1F6H296"/>
<dbReference type="PANTHER" id="PTHR30007:SF0">
    <property type="entry name" value="TRANSPOSASE"/>
    <property type="match status" value="1"/>
</dbReference>
<reference evidence="2 3" key="1">
    <citation type="journal article" date="2016" name="Nat. Commun.">
        <title>Thousands of microbial genomes shed light on interconnected biogeochemical processes in an aquifer system.</title>
        <authorList>
            <person name="Anantharaman K."/>
            <person name="Brown C.T."/>
            <person name="Hug L.A."/>
            <person name="Sharon I."/>
            <person name="Castelle C.J."/>
            <person name="Probst A.J."/>
            <person name="Thomas B.C."/>
            <person name="Singh A."/>
            <person name="Wilkins M.J."/>
            <person name="Karaoz U."/>
            <person name="Brodie E.L."/>
            <person name="Williams K.H."/>
            <person name="Hubbard S.S."/>
            <person name="Banfield J.F."/>
        </authorList>
    </citation>
    <scope>NUCLEOTIDE SEQUENCE [LARGE SCALE GENOMIC DNA]</scope>
</reference>
<evidence type="ECO:0000313" key="2">
    <source>
        <dbReference type="EMBL" id="OGH04508.1"/>
    </source>
</evidence>
<dbReference type="Proteomes" id="UP000177583">
    <property type="component" value="Unassembled WGS sequence"/>
</dbReference>
<proteinExistence type="predicted"/>
<evidence type="ECO:0000313" key="3">
    <source>
        <dbReference type="Proteomes" id="UP000177583"/>
    </source>
</evidence>
<dbReference type="GO" id="GO:0003677">
    <property type="term" value="F:DNA binding"/>
    <property type="evidence" value="ECO:0007669"/>
    <property type="project" value="InterPro"/>
</dbReference>
<comment type="caution">
    <text evidence="2">The sequence shown here is derived from an EMBL/GenBank/DDBJ whole genome shotgun (WGS) entry which is preliminary data.</text>
</comment>
<feature type="domain" description="Transposase IS4-like" evidence="1">
    <location>
        <begin position="2"/>
        <end position="110"/>
    </location>
</feature>
<gene>
    <name evidence="2" type="ORF">A2557_02125</name>
</gene>
<dbReference type="EMBL" id="MFNF01000003">
    <property type="protein sequence ID" value="OGH04508.1"/>
    <property type="molecule type" value="Genomic_DNA"/>
</dbReference>
<protein>
    <submittedName>
        <fullName evidence="2">Transposase</fullName>
    </submittedName>
</protein>